<dbReference type="Gene3D" id="3.90.79.10">
    <property type="entry name" value="Nucleoside Triphosphate Pyrophosphohydrolase"/>
    <property type="match status" value="1"/>
</dbReference>
<dbReference type="PANTHER" id="PTHR11839">
    <property type="entry name" value="UDP/ADP-SUGAR PYROPHOSPHATASE"/>
    <property type="match status" value="1"/>
</dbReference>
<evidence type="ECO:0000256" key="7">
    <source>
        <dbReference type="ARBA" id="ARBA00032272"/>
    </source>
</evidence>
<organism evidence="9 10">
    <name type="scientific">Vibrio astriarenae</name>
    <dbReference type="NCBI Taxonomy" id="1481923"/>
    <lineage>
        <taxon>Bacteria</taxon>
        <taxon>Pseudomonadati</taxon>
        <taxon>Pseudomonadota</taxon>
        <taxon>Gammaproteobacteria</taxon>
        <taxon>Vibrionales</taxon>
        <taxon>Vibrionaceae</taxon>
        <taxon>Vibrio</taxon>
    </lineage>
</organism>
<evidence type="ECO:0000313" key="9">
    <source>
        <dbReference type="EMBL" id="QIA63667.1"/>
    </source>
</evidence>
<protein>
    <recommendedName>
        <fullName evidence="4">GDP-mannose pyrophosphatase</fullName>
    </recommendedName>
    <alternativeName>
        <fullName evidence="6">GDP-mannose hydrolase</fullName>
    </alternativeName>
    <alternativeName>
        <fullName evidence="7">GDPMK</fullName>
    </alternativeName>
</protein>
<dbReference type="EMBL" id="CP047475">
    <property type="protein sequence ID" value="QIA63667.1"/>
    <property type="molecule type" value="Genomic_DNA"/>
</dbReference>
<dbReference type="RefSeq" id="WP_164648560.1">
    <property type="nucleotide sequence ID" value="NZ_CP047475.1"/>
</dbReference>
<name>A0A7Z2T3P1_9VIBR</name>
<dbReference type="InterPro" id="IPR000086">
    <property type="entry name" value="NUDIX_hydrolase_dom"/>
</dbReference>
<dbReference type="GO" id="GO:0005829">
    <property type="term" value="C:cytosol"/>
    <property type="evidence" value="ECO:0007669"/>
    <property type="project" value="TreeGrafter"/>
</dbReference>
<dbReference type="GO" id="GO:0006753">
    <property type="term" value="P:nucleoside phosphate metabolic process"/>
    <property type="evidence" value="ECO:0007669"/>
    <property type="project" value="TreeGrafter"/>
</dbReference>
<evidence type="ECO:0000313" key="10">
    <source>
        <dbReference type="Proteomes" id="UP000464262"/>
    </source>
</evidence>
<proteinExistence type="inferred from homology"/>
<dbReference type="GO" id="GO:0016787">
    <property type="term" value="F:hydrolase activity"/>
    <property type="evidence" value="ECO:0007669"/>
    <property type="project" value="UniProtKB-KW"/>
</dbReference>
<dbReference type="Proteomes" id="UP000464262">
    <property type="component" value="Chromosome 1"/>
</dbReference>
<evidence type="ECO:0000256" key="4">
    <source>
        <dbReference type="ARBA" id="ARBA00016377"/>
    </source>
</evidence>
<dbReference type="AlphaFoldDB" id="A0A7Z2T3P1"/>
<comment type="catalytic activity">
    <reaction evidence="1">
        <text>GDP-alpha-D-mannose + H2O = alpha-D-mannose 1-phosphate + GMP + 2 H(+)</text>
        <dbReference type="Rhea" id="RHEA:27978"/>
        <dbReference type="ChEBI" id="CHEBI:15377"/>
        <dbReference type="ChEBI" id="CHEBI:15378"/>
        <dbReference type="ChEBI" id="CHEBI:57527"/>
        <dbReference type="ChEBI" id="CHEBI:58115"/>
        <dbReference type="ChEBI" id="CHEBI:58409"/>
    </reaction>
</comment>
<dbReference type="InterPro" id="IPR015797">
    <property type="entry name" value="NUDIX_hydrolase-like_dom_sf"/>
</dbReference>
<dbReference type="KEGG" id="vas:GT360_09120"/>
<dbReference type="PANTHER" id="PTHR11839:SF18">
    <property type="entry name" value="NUDIX HYDROLASE DOMAIN-CONTAINING PROTEIN"/>
    <property type="match status" value="1"/>
</dbReference>
<comment type="cofactor">
    <cofactor evidence="2">
        <name>Mg(2+)</name>
        <dbReference type="ChEBI" id="CHEBI:18420"/>
    </cofactor>
</comment>
<dbReference type="GO" id="GO:0019693">
    <property type="term" value="P:ribose phosphate metabolic process"/>
    <property type="evidence" value="ECO:0007669"/>
    <property type="project" value="TreeGrafter"/>
</dbReference>
<gene>
    <name evidence="9" type="ORF">GT360_09120</name>
</gene>
<dbReference type="PROSITE" id="PS51462">
    <property type="entry name" value="NUDIX"/>
    <property type="match status" value="1"/>
</dbReference>
<keyword evidence="5" id="KW-0378">Hydrolase</keyword>
<dbReference type="SUPFAM" id="SSF55811">
    <property type="entry name" value="Nudix"/>
    <property type="match status" value="1"/>
</dbReference>
<comment type="similarity">
    <text evidence="3">Belongs to the Nudix hydrolase family. NudK subfamily.</text>
</comment>
<evidence type="ECO:0000259" key="8">
    <source>
        <dbReference type="PROSITE" id="PS51462"/>
    </source>
</evidence>
<evidence type="ECO:0000256" key="6">
    <source>
        <dbReference type="ARBA" id="ARBA00032162"/>
    </source>
</evidence>
<evidence type="ECO:0000256" key="1">
    <source>
        <dbReference type="ARBA" id="ARBA00000847"/>
    </source>
</evidence>
<dbReference type="CDD" id="cd24161">
    <property type="entry name" value="NUDIX_ADPRase_Ndx2"/>
    <property type="match status" value="1"/>
</dbReference>
<sequence>MTDIETLSTEVVYQNKWMTVREDKIRRSSGAEGIYGVVDKPDCAVIIAVGDGQIHLVEQYRYTVAKRCWELPQGAWESNPDADHLELAKGELQEETGLIASKMVYLGNQFIAYGFLNQTCHIYLATDLEFVGTKLDSEEEDLVSCAFPISTFEKMLVDGTIKDNVTCAAYGLAKLKVPELLQG</sequence>
<evidence type="ECO:0000256" key="5">
    <source>
        <dbReference type="ARBA" id="ARBA00022801"/>
    </source>
</evidence>
<evidence type="ECO:0000256" key="2">
    <source>
        <dbReference type="ARBA" id="ARBA00001946"/>
    </source>
</evidence>
<evidence type="ECO:0000256" key="3">
    <source>
        <dbReference type="ARBA" id="ARBA00007275"/>
    </source>
</evidence>
<reference evidence="9 10" key="1">
    <citation type="submission" date="2020-01" db="EMBL/GenBank/DDBJ databases">
        <title>Whole genome and functional gene identification of agarase of Vibrio HN897.</title>
        <authorList>
            <person name="Liu Y."/>
            <person name="Zhao Z."/>
        </authorList>
    </citation>
    <scope>NUCLEOTIDE SEQUENCE [LARGE SCALE GENOMIC DNA]</scope>
    <source>
        <strain evidence="9 10">HN897</strain>
    </source>
</reference>
<dbReference type="Pfam" id="PF00293">
    <property type="entry name" value="NUDIX"/>
    <property type="match status" value="1"/>
</dbReference>
<accession>A0A7Z2T3P1</accession>
<feature type="domain" description="Nudix hydrolase" evidence="8">
    <location>
        <begin position="38"/>
        <end position="169"/>
    </location>
</feature>
<keyword evidence="10" id="KW-1185">Reference proteome</keyword>